<sequence>MPTDRPSRSKVGFFATCLVDIMRPRVGFASVELLEQAGCVVDVPRNQSCCGQPAYNNGDEANSVAIARQVIQAFENFDYVVLPSGSCAAMIIEHYPRLFRNELGWLARSRDLSAKTWELTRFLVEVMGLDSVDVRYEGLCAYHDSCSGLRELCIRKQPRKLLSSVKDLTIVELQDRDVCCGFGGTFSIKYPEISERMVSNKVADLERSDADTVTGGDLGCLLNIAGRLRRQGKAVKVLHIAEILAGMGENPGIGEAGP</sequence>
<dbReference type="AlphaFoldDB" id="A0A382CNC4"/>
<evidence type="ECO:0000313" key="2">
    <source>
        <dbReference type="EMBL" id="SVB26797.1"/>
    </source>
</evidence>
<name>A0A382CNC4_9ZZZZ</name>
<dbReference type="PANTHER" id="PTHR30296:SF0">
    <property type="entry name" value="LACTATE UTILIZATION PROTEIN A"/>
    <property type="match status" value="1"/>
</dbReference>
<dbReference type="PANTHER" id="PTHR30296">
    <property type="entry name" value="UNCHARACTERIZED PROTEIN YKGE"/>
    <property type="match status" value="1"/>
</dbReference>
<dbReference type="InterPro" id="IPR004017">
    <property type="entry name" value="Cys_rich_dom"/>
</dbReference>
<reference evidence="2" key="1">
    <citation type="submission" date="2018-05" db="EMBL/GenBank/DDBJ databases">
        <authorList>
            <person name="Lanie J.A."/>
            <person name="Ng W.-L."/>
            <person name="Kazmierczak K.M."/>
            <person name="Andrzejewski T.M."/>
            <person name="Davidsen T.M."/>
            <person name="Wayne K.J."/>
            <person name="Tettelin H."/>
            <person name="Glass J.I."/>
            <person name="Rusch D."/>
            <person name="Podicherti R."/>
            <person name="Tsui H.-C.T."/>
            <person name="Winkler M.E."/>
        </authorList>
    </citation>
    <scope>NUCLEOTIDE SEQUENCE</scope>
</reference>
<feature type="domain" description="Cysteine-rich" evidence="1">
    <location>
        <begin position="140"/>
        <end position="224"/>
    </location>
</feature>
<dbReference type="GO" id="GO:0005829">
    <property type="term" value="C:cytosol"/>
    <property type="evidence" value="ECO:0007669"/>
    <property type="project" value="TreeGrafter"/>
</dbReference>
<dbReference type="EMBL" id="UINC01035036">
    <property type="protein sequence ID" value="SVB26797.1"/>
    <property type="molecule type" value="Genomic_DNA"/>
</dbReference>
<protein>
    <recommendedName>
        <fullName evidence="1">Cysteine-rich domain-containing protein</fullName>
    </recommendedName>
</protein>
<gene>
    <name evidence="2" type="ORF">METZ01_LOCUS179651</name>
</gene>
<dbReference type="Pfam" id="PF02754">
    <property type="entry name" value="CCG"/>
    <property type="match status" value="2"/>
</dbReference>
<proteinExistence type="predicted"/>
<accession>A0A382CNC4</accession>
<evidence type="ECO:0000259" key="1">
    <source>
        <dbReference type="Pfam" id="PF02754"/>
    </source>
</evidence>
<feature type="domain" description="Cysteine-rich" evidence="1">
    <location>
        <begin position="11"/>
        <end position="91"/>
    </location>
</feature>
<dbReference type="GO" id="GO:0016491">
    <property type="term" value="F:oxidoreductase activity"/>
    <property type="evidence" value="ECO:0007669"/>
    <property type="project" value="UniProtKB-ARBA"/>
</dbReference>
<organism evidence="2">
    <name type="scientific">marine metagenome</name>
    <dbReference type="NCBI Taxonomy" id="408172"/>
    <lineage>
        <taxon>unclassified sequences</taxon>
        <taxon>metagenomes</taxon>
        <taxon>ecological metagenomes</taxon>
    </lineage>
</organism>